<proteinExistence type="predicted"/>
<name>A0A6M3L6E3_9ZZZZ</name>
<organism evidence="1">
    <name type="scientific">viral metagenome</name>
    <dbReference type="NCBI Taxonomy" id="1070528"/>
    <lineage>
        <taxon>unclassified sequences</taxon>
        <taxon>metagenomes</taxon>
        <taxon>organismal metagenomes</taxon>
    </lineage>
</organism>
<accession>A0A6M3L6E3</accession>
<evidence type="ECO:0000313" key="1">
    <source>
        <dbReference type="EMBL" id="QJA89392.1"/>
    </source>
</evidence>
<protein>
    <submittedName>
        <fullName evidence="1">Uncharacterized protein</fullName>
    </submittedName>
</protein>
<dbReference type="EMBL" id="MT142843">
    <property type="protein sequence ID" value="QJA89392.1"/>
    <property type="molecule type" value="Genomic_DNA"/>
</dbReference>
<gene>
    <name evidence="1" type="ORF">MM415B02558_0010</name>
</gene>
<sequence>MRLSDWFVSNPSILRIFESASPCLTRAIFMAAVSEDHDRNAEMAAHVERHGQELSIVGWCGDDGADLFVGPDGWTDHSWTGGQPNPLGWIGYLSGFAPGIWLHLEVLRENMLRRKAHYSGDWHQRCGIPMFNDLSVIRMSQRAWGDFMSALWNEALWFEKNEPKNYTSYAWDSPYWIPSGHCYDPWKVAL</sequence>
<reference evidence="1" key="1">
    <citation type="submission" date="2020-03" db="EMBL/GenBank/DDBJ databases">
        <title>The deep terrestrial virosphere.</title>
        <authorList>
            <person name="Holmfeldt K."/>
            <person name="Nilsson E."/>
            <person name="Simone D."/>
            <person name="Lopez-Fernandez M."/>
            <person name="Wu X."/>
            <person name="de Brujin I."/>
            <person name="Lundin D."/>
            <person name="Andersson A."/>
            <person name="Bertilsson S."/>
            <person name="Dopson M."/>
        </authorList>
    </citation>
    <scope>NUCLEOTIDE SEQUENCE</scope>
    <source>
        <strain evidence="1">MM415B02558</strain>
    </source>
</reference>
<dbReference type="AlphaFoldDB" id="A0A6M3L6E3"/>